<proteinExistence type="predicted"/>
<protein>
    <submittedName>
        <fullName evidence="1">Uncharacterized protein</fullName>
    </submittedName>
</protein>
<dbReference type="EnsemblMetazoa" id="ACHR014008-RA">
    <property type="protein sequence ID" value="ACHR014008-PA"/>
    <property type="gene ID" value="ACHR014008"/>
</dbReference>
<sequence length="111" mass="13091">MQTPLISCSAFEKHDYYTYLVSIVPCQFRRPMYTSPRIQIRQVLLLPRLPLGMIRHICSCPCPRMCRLPRSYHHHRHLHGHVPKAFVLVPFQHPLFQSQPSHPCSPVQPWD</sequence>
<evidence type="ECO:0000313" key="1">
    <source>
        <dbReference type="EnsemblMetazoa" id="ACHR014008-PA"/>
    </source>
</evidence>
<dbReference type="VEuPathDB" id="VectorBase:ACHR014008"/>
<reference evidence="1" key="2">
    <citation type="submission" date="2020-05" db="UniProtKB">
        <authorList>
            <consortium name="EnsemblMetazoa"/>
        </authorList>
    </citation>
    <scope>IDENTIFICATION</scope>
    <source>
        <strain evidence="1">ACHKN1017</strain>
    </source>
</reference>
<evidence type="ECO:0000313" key="2">
    <source>
        <dbReference type="Proteomes" id="UP000075881"/>
    </source>
</evidence>
<dbReference type="AlphaFoldDB" id="A0A182KHN8"/>
<dbReference type="Proteomes" id="UP000075881">
    <property type="component" value="Unassembled WGS sequence"/>
</dbReference>
<reference evidence="2" key="1">
    <citation type="submission" date="2013-03" db="EMBL/GenBank/DDBJ databases">
        <title>The Genome Sequence of Anopheles christyi ACHKN1017.</title>
        <authorList>
            <consortium name="The Broad Institute Genomics Platform"/>
            <person name="Neafsey D.E."/>
            <person name="Besansky N."/>
            <person name="Walker B."/>
            <person name="Young S.K."/>
            <person name="Zeng Q."/>
            <person name="Gargeya S."/>
            <person name="Fitzgerald M."/>
            <person name="Haas B."/>
            <person name="Abouelleil A."/>
            <person name="Allen A.W."/>
            <person name="Alvarado L."/>
            <person name="Arachchi H.M."/>
            <person name="Berlin A.M."/>
            <person name="Chapman S.B."/>
            <person name="Gainer-Dewar J."/>
            <person name="Goldberg J."/>
            <person name="Griggs A."/>
            <person name="Gujja S."/>
            <person name="Hansen M."/>
            <person name="Howarth C."/>
            <person name="Imamovic A."/>
            <person name="Ireland A."/>
            <person name="Larimer J."/>
            <person name="McCowan C."/>
            <person name="Murphy C."/>
            <person name="Pearson M."/>
            <person name="Poon T.W."/>
            <person name="Priest M."/>
            <person name="Roberts A."/>
            <person name="Saif S."/>
            <person name="Shea T."/>
            <person name="Sisk P."/>
            <person name="Sykes S."/>
            <person name="Wortman J."/>
            <person name="Nusbaum C."/>
            <person name="Birren B."/>
        </authorList>
    </citation>
    <scope>NUCLEOTIDE SEQUENCE [LARGE SCALE GENOMIC DNA]</scope>
    <source>
        <strain evidence="2">ACHKN1017</strain>
    </source>
</reference>
<accession>A0A182KHN8</accession>
<name>A0A182KHN8_9DIPT</name>
<keyword evidence="2" id="KW-1185">Reference proteome</keyword>
<organism evidence="1 2">
    <name type="scientific">Anopheles christyi</name>
    <dbReference type="NCBI Taxonomy" id="43041"/>
    <lineage>
        <taxon>Eukaryota</taxon>
        <taxon>Metazoa</taxon>
        <taxon>Ecdysozoa</taxon>
        <taxon>Arthropoda</taxon>
        <taxon>Hexapoda</taxon>
        <taxon>Insecta</taxon>
        <taxon>Pterygota</taxon>
        <taxon>Neoptera</taxon>
        <taxon>Endopterygota</taxon>
        <taxon>Diptera</taxon>
        <taxon>Nematocera</taxon>
        <taxon>Culicoidea</taxon>
        <taxon>Culicidae</taxon>
        <taxon>Anophelinae</taxon>
        <taxon>Anopheles</taxon>
    </lineage>
</organism>